<evidence type="ECO:0000313" key="3">
    <source>
        <dbReference type="EMBL" id="KFN41734.1"/>
    </source>
</evidence>
<sequence length="237" mass="23782">MPVDLLTLGAALLTGLLGGVHCVAMCGGIATGLAATSAKQGLGNAFALNGGRVLGYTLAGALVGGFGGGLLLLARSDGLATALRVAMGAVLLVVAVRLLWPHRLGFLSRGGAGLWKLLRPLQAKLPAAGPLRPWATGMLWGWLPCGLSTTVLAAAWLEASALHGALIMAAFGLGTMATMVPVTWSGARLGGLLAKRAWRVGAASLVALAGIVTMAGPWLAGQPAIHAVLEAMGCRSV</sequence>
<evidence type="ECO:0000259" key="2">
    <source>
        <dbReference type="Pfam" id="PF13386"/>
    </source>
</evidence>
<feature type="transmembrane region" description="Helical" evidence="1">
    <location>
        <begin position="53"/>
        <end position="74"/>
    </location>
</feature>
<name>A0A091ARV7_9GAMM</name>
<dbReference type="PANTHER" id="PTHR42208:SF1">
    <property type="entry name" value="HEAVY METAL TRANSPORTER"/>
    <property type="match status" value="1"/>
</dbReference>
<dbReference type="OrthoDB" id="9798690at2"/>
<dbReference type="AlphaFoldDB" id="A0A091ARV7"/>
<dbReference type="InterPro" id="IPR039447">
    <property type="entry name" value="UreH-like_TM_dom"/>
</dbReference>
<evidence type="ECO:0000256" key="1">
    <source>
        <dbReference type="SAM" id="Phobius"/>
    </source>
</evidence>
<feature type="transmembrane region" description="Helical" evidence="1">
    <location>
        <begin position="139"/>
        <end position="157"/>
    </location>
</feature>
<dbReference type="eggNOG" id="COG2836">
    <property type="taxonomic scope" value="Bacteria"/>
</dbReference>
<keyword evidence="4" id="KW-1185">Reference proteome</keyword>
<keyword evidence="1" id="KW-0812">Transmembrane</keyword>
<feature type="transmembrane region" description="Helical" evidence="1">
    <location>
        <begin position="164"/>
        <end position="184"/>
    </location>
</feature>
<feature type="transmembrane region" description="Helical" evidence="1">
    <location>
        <begin position="196"/>
        <end position="220"/>
    </location>
</feature>
<gene>
    <name evidence="3" type="ORF">N790_12265</name>
</gene>
<comment type="caution">
    <text evidence="3">The sequence shown here is derived from an EMBL/GenBank/DDBJ whole genome shotgun (WGS) entry which is preliminary data.</text>
</comment>
<reference evidence="3 4" key="1">
    <citation type="submission" date="2013-09" db="EMBL/GenBank/DDBJ databases">
        <title>Genome sequencing of Arenimonas malthae.</title>
        <authorList>
            <person name="Chen F."/>
            <person name="Wang G."/>
        </authorList>
    </citation>
    <scope>NUCLEOTIDE SEQUENCE [LARGE SCALE GENOMIC DNA]</scope>
    <source>
        <strain evidence="3 4">CC-JY-1</strain>
    </source>
</reference>
<protein>
    <recommendedName>
        <fullName evidence="2">Urease accessory protein UreH-like transmembrane domain-containing protein</fullName>
    </recommendedName>
</protein>
<dbReference type="RefSeq" id="WP_043805446.1">
    <property type="nucleotide sequence ID" value="NZ_AVCH01000216.1"/>
</dbReference>
<dbReference type="STRING" id="1384054.N790_12265"/>
<dbReference type="Proteomes" id="UP000029392">
    <property type="component" value="Unassembled WGS sequence"/>
</dbReference>
<organism evidence="3 4">
    <name type="scientific">Arenimonas malthae CC-JY-1</name>
    <dbReference type="NCBI Taxonomy" id="1384054"/>
    <lineage>
        <taxon>Bacteria</taxon>
        <taxon>Pseudomonadati</taxon>
        <taxon>Pseudomonadota</taxon>
        <taxon>Gammaproteobacteria</taxon>
        <taxon>Lysobacterales</taxon>
        <taxon>Lysobacteraceae</taxon>
        <taxon>Arenimonas</taxon>
    </lineage>
</organism>
<dbReference type="PATRIC" id="fig|1384054.3.peg.2739"/>
<keyword evidence="1" id="KW-0472">Membrane</keyword>
<dbReference type="Pfam" id="PF13386">
    <property type="entry name" value="DsbD_2"/>
    <property type="match status" value="1"/>
</dbReference>
<proteinExistence type="predicted"/>
<feature type="domain" description="Urease accessory protein UreH-like transmembrane" evidence="2">
    <location>
        <begin position="10"/>
        <end position="211"/>
    </location>
</feature>
<keyword evidence="1" id="KW-1133">Transmembrane helix</keyword>
<dbReference type="PANTHER" id="PTHR42208">
    <property type="entry name" value="HEAVY METAL TRANSPORTER-RELATED"/>
    <property type="match status" value="1"/>
</dbReference>
<evidence type="ECO:0000313" key="4">
    <source>
        <dbReference type="Proteomes" id="UP000029392"/>
    </source>
</evidence>
<accession>A0A091ARV7</accession>
<dbReference type="EMBL" id="AVCH01000216">
    <property type="protein sequence ID" value="KFN41734.1"/>
    <property type="molecule type" value="Genomic_DNA"/>
</dbReference>
<feature type="transmembrane region" description="Helical" evidence="1">
    <location>
        <begin position="81"/>
        <end position="100"/>
    </location>
</feature>